<proteinExistence type="predicted"/>
<evidence type="ECO:0008006" key="3">
    <source>
        <dbReference type="Google" id="ProtNLM"/>
    </source>
</evidence>
<reference evidence="1" key="1">
    <citation type="journal article" date="2020" name="ISME J.">
        <title>Gammaproteobacteria mediating utilization of methyl-, sulfur- and petroleum organic compounds in deep ocean hydrothermal plumes.</title>
        <authorList>
            <person name="Zhou Z."/>
            <person name="Liu Y."/>
            <person name="Pan J."/>
            <person name="Cron B.R."/>
            <person name="Toner B.M."/>
            <person name="Anantharaman K."/>
            <person name="Breier J.A."/>
            <person name="Dick G.J."/>
            <person name="Li M."/>
        </authorList>
    </citation>
    <scope>NUCLEOTIDE SEQUENCE</scope>
    <source>
        <strain evidence="1">SZUA-1435</strain>
    </source>
</reference>
<organism evidence="1 2">
    <name type="scientific">Ignisphaera aggregans</name>
    <dbReference type="NCBI Taxonomy" id="334771"/>
    <lineage>
        <taxon>Archaea</taxon>
        <taxon>Thermoproteota</taxon>
        <taxon>Thermoprotei</taxon>
        <taxon>Desulfurococcales</taxon>
        <taxon>Desulfurococcaceae</taxon>
        <taxon>Ignisphaera</taxon>
    </lineage>
</organism>
<dbReference type="AlphaFoldDB" id="A0A833DU31"/>
<evidence type="ECO:0000313" key="2">
    <source>
        <dbReference type="Proteomes" id="UP000605805"/>
    </source>
</evidence>
<dbReference type="EMBL" id="DQTV01000118">
    <property type="protein sequence ID" value="HIP57560.1"/>
    <property type="molecule type" value="Genomic_DNA"/>
</dbReference>
<accession>A0A833DU31</accession>
<dbReference type="Proteomes" id="UP000605805">
    <property type="component" value="Unassembled WGS sequence"/>
</dbReference>
<gene>
    <name evidence="1" type="ORF">EYH02_05825</name>
</gene>
<sequence>MYVCDTDTLKAFENHEKVVEGLRAGRFMVLDSEVMKIYIFRGIERDYIVSPCSFCMCYDFLINVLSRRVRTACYHVVGFEIARLKGKLYTIHVKPEELADIIIEIAVQGFSHTLRRITGKH</sequence>
<name>A0A833DU31_9CREN</name>
<comment type="caution">
    <text evidence="1">The sequence shown here is derived from an EMBL/GenBank/DDBJ whole genome shotgun (WGS) entry which is preliminary data.</text>
</comment>
<protein>
    <recommendedName>
        <fullName evidence="3">SWIM-type domain-containing protein</fullName>
    </recommendedName>
</protein>
<evidence type="ECO:0000313" key="1">
    <source>
        <dbReference type="EMBL" id="HIP57560.1"/>
    </source>
</evidence>